<sequence length="137" mass="15995">MFDAKNMMAAFDPQYGLYLAEAAIFRGGMSMREIPYNVKTAFWDIPPLGLKMFTTFISNNMAIQELFRHISEQFTAVFGHKAFLHWYMREGRDEMEFTEADSSMNDLVSEYQQYQDAIAEEEDEFEEWDEKGSGAFC</sequence>
<dbReference type="SUPFAM" id="SSF55307">
    <property type="entry name" value="Tubulin C-terminal domain-like"/>
    <property type="match status" value="1"/>
</dbReference>
<evidence type="ECO:0000256" key="6">
    <source>
        <dbReference type="ARBA" id="ARBA00023134"/>
    </source>
</evidence>
<protein>
    <recommendedName>
        <fullName evidence="10">Tubulin/FtsZ 2-layer sandwich domain-containing protein</fullName>
    </recommendedName>
</protein>
<organism evidence="8 9">
    <name type="scientific">Saguinus oedipus</name>
    <name type="common">Cotton-top tamarin</name>
    <name type="synonym">Oedipomidas oedipus</name>
    <dbReference type="NCBI Taxonomy" id="9490"/>
    <lineage>
        <taxon>Eukaryota</taxon>
        <taxon>Metazoa</taxon>
        <taxon>Chordata</taxon>
        <taxon>Craniata</taxon>
        <taxon>Vertebrata</taxon>
        <taxon>Euteleostomi</taxon>
        <taxon>Mammalia</taxon>
        <taxon>Eutheria</taxon>
        <taxon>Euarchontoglires</taxon>
        <taxon>Primates</taxon>
        <taxon>Haplorrhini</taxon>
        <taxon>Platyrrhini</taxon>
        <taxon>Cebidae</taxon>
        <taxon>Callitrichinae</taxon>
        <taxon>Saguinus</taxon>
    </lineage>
</organism>
<evidence type="ECO:0000313" key="9">
    <source>
        <dbReference type="Proteomes" id="UP001266305"/>
    </source>
</evidence>
<evidence type="ECO:0000256" key="1">
    <source>
        <dbReference type="ARBA" id="ARBA00001946"/>
    </source>
</evidence>
<evidence type="ECO:0000256" key="2">
    <source>
        <dbReference type="ARBA" id="ARBA00009636"/>
    </source>
</evidence>
<evidence type="ECO:0000313" key="8">
    <source>
        <dbReference type="EMBL" id="KAK2114435.1"/>
    </source>
</evidence>
<dbReference type="Gene3D" id="1.10.287.600">
    <property type="entry name" value="Helix hairpin bin"/>
    <property type="match status" value="1"/>
</dbReference>
<dbReference type="PANTHER" id="PTHR36527:SF8">
    <property type="entry name" value="TUBULIN BETA-4B CHAIN"/>
    <property type="match status" value="1"/>
</dbReference>
<evidence type="ECO:0000256" key="5">
    <source>
        <dbReference type="ARBA" id="ARBA00022741"/>
    </source>
</evidence>
<keyword evidence="9" id="KW-1185">Reference proteome</keyword>
<keyword evidence="4" id="KW-0493">Microtubule</keyword>
<dbReference type="InterPro" id="IPR023123">
    <property type="entry name" value="Tubulin_C"/>
</dbReference>
<evidence type="ECO:0000256" key="3">
    <source>
        <dbReference type="ARBA" id="ARBA00022499"/>
    </source>
</evidence>
<dbReference type="EMBL" id="JASSZA010000004">
    <property type="protein sequence ID" value="KAK2114435.1"/>
    <property type="molecule type" value="Genomic_DNA"/>
</dbReference>
<accession>A0ABQ9VZ73</accession>
<comment type="similarity">
    <text evidence="2">Belongs to the tubulin family.</text>
</comment>
<feature type="coiled-coil region" evidence="7">
    <location>
        <begin position="104"/>
        <end position="131"/>
    </location>
</feature>
<keyword evidence="7" id="KW-0175">Coiled coil</keyword>
<dbReference type="PANTHER" id="PTHR36527">
    <property type="entry name" value="OS01G0282866 PROTEIN"/>
    <property type="match status" value="1"/>
</dbReference>
<evidence type="ECO:0000256" key="7">
    <source>
        <dbReference type="SAM" id="Coils"/>
    </source>
</evidence>
<comment type="cofactor">
    <cofactor evidence="1">
        <name>Mg(2+)</name>
        <dbReference type="ChEBI" id="CHEBI:18420"/>
    </cofactor>
</comment>
<evidence type="ECO:0000256" key="4">
    <source>
        <dbReference type="ARBA" id="ARBA00022701"/>
    </source>
</evidence>
<keyword evidence="6" id="KW-0342">GTP-binding</keyword>
<dbReference type="PRINTS" id="PR01163">
    <property type="entry name" value="BETATUBULIN"/>
</dbReference>
<gene>
    <name evidence="8" type="ORF">P7K49_008701</name>
</gene>
<keyword evidence="5" id="KW-0547">Nucleotide-binding</keyword>
<dbReference type="Gene3D" id="3.30.1330.20">
    <property type="entry name" value="Tubulin/FtsZ, C-terminal domain"/>
    <property type="match status" value="1"/>
</dbReference>
<dbReference type="InterPro" id="IPR008280">
    <property type="entry name" value="Tub_FtsZ_C"/>
</dbReference>
<dbReference type="InterPro" id="IPR002453">
    <property type="entry name" value="Beta_tubulin"/>
</dbReference>
<comment type="caution">
    <text evidence="8">The sequence shown here is derived from an EMBL/GenBank/DDBJ whole genome shotgun (WGS) entry which is preliminary data.</text>
</comment>
<dbReference type="Proteomes" id="UP001266305">
    <property type="component" value="Unassembled WGS sequence"/>
</dbReference>
<dbReference type="InterPro" id="IPR037103">
    <property type="entry name" value="Tubulin/FtsZ-like_C"/>
</dbReference>
<name>A0ABQ9VZ73_SAGOE</name>
<evidence type="ECO:0008006" key="10">
    <source>
        <dbReference type="Google" id="ProtNLM"/>
    </source>
</evidence>
<reference evidence="8 9" key="1">
    <citation type="submission" date="2023-05" db="EMBL/GenBank/DDBJ databases">
        <title>B98-5 Cell Line De Novo Hybrid Assembly: An Optical Mapping Approach.</title>
        <authorList>
            <person name="Kananen K."/>
            <person name="Auerbach J.A."/>
            <person name="Kautto E."/>
            <person name="Blachly J.S."/>
        </authorList>
    </citation>
    <scope>NUCLEOTIDE SEQUENCE [LARGE SCALE GENOMIC DNA]</scope>
    <source>
        <strain evidence="8">B95-8</strain>
        <tissue evidence="8">Cell line</tissue>
    </source>
</reference>
<keyword evidence="3" id="KW-1017">Isopeptide bond</keyword>
<proteinExistence type="inferred from homology"/>